<evidence type="ECO:0000256" key="1">
    <source>
        <dbReference type="SAM" id="SignalP"/>
    </source>
</evidence>
<keyword evidence="1" id="KW-0732">Signal</keyword>
<reference evidence="2 3" key="1">
    <citation type="submission" date="2022-12" db="EMBL/GenBank/DDBJ databases">
        <title>Microbacterium terricola strain KV-448 chromosome, complete genome.</title>
        <authorList>
            <person name="Oshima T."/>
            <person name="Moriya T."/>
            <person name="Bessho Y."/>
        </authorList>
    </citation>
    <scope>NUCLEOTIDE SEQUENCE [LARGE SCALE GENOMIC DNA]</scope>
    <source>
        <strain evidence="2 3">KV-448</strain>
    </source>
</reference>
<name>A0ABM8E0L4_9MICO</name>
<evidence type="ECO:0000313" key="3">
    <source>
        <dbReference type="Proteomes" id="UP001317779"/>
    </source>
</evidence>
<dbReference type="RefSeq" id="WP_263798087.1">
    <property type="nucleotide sequence ID" value="NZ_AP027141.1"/>
</dbReference>
<feature type="chain" id="PRO_5046927786" description="DNA modification methylase" evidence="1">
    <location>
        <begin position="18"/>
        <end position="155"/>
    </location>
</feature>
<proteinExistence type="predicted"/>
<organism evidence="2 3">
    <name type="scientific">Microbacterium terricola</name>
    <dbReference type="NCBI Taxonomy" id="344163"/>
    <lineage>
        <taxon>Bacteria</taxon>
        <taxon>Bacillati</taxon>
        <taxon>Actinomycetota</taxon>
        <taxon>Actinomycetes</taxon>
        <taxon>Micrococcales</taxon>
        <taxon>Microbacteriaceae</taxon>
        <taxon>Microbacterium</taxon>
    </lineage>
</organism>
<dbReference type="EMBL" id="AP027141">
    <property type="protein sequence ID" value="BDV31326.1"/>
    <property type="molecule type" value="Genomic_DNA"/>
</dbReference>
<accession>A0ABM8E0L4</accession>
<evidence type="ECO:0000313" key="2">
    <source>
        <dbReference type="EMBL" id="BDV31326.1"/>
    </source>
</evidence>
<sequence>MNSRFIASLALSAAVLAGTTGCSFMSTQATTIPYSASDGVNVPNSSGPVQVRNALIVTDETGAQGNFVAALVNDTDQAQTVTLDSEDPSITETILVPARTTLSLGGEDEPLLLEGIDTPAGSDITMLVQSGDGEGALVSVPVLDGTLPQYSALAP</sequence>
<evidence type="ECO:0008006" key="4">
    <source>
        <dbReference type="Google" id="ProtNLM"/>
    </source>
</evidence>
<protein>
    <recommendedName>
        <fullName evidence="4">DNA modification methylase</fullName>
    </recommendedName>
</protein>
<dbReference type="Proteomes" id="UP001317779">
    <property type="component" value="Chromosome"/>
</dbReference>
<feature type="signal peptide" evidence="1">
    <location>
        <begin position="1"/>
        <end position="17"/>
    </location>
</feature>
<dbReference type="PROSITE" id="PS51257">
    <property type="entry name" value="PROKAR_LIPOPROTEIN"/>
    <property type="match status" value="1"/>
</dbReference>
<keyword evidence="3" id="KW-1185">Reference proteome</keyword>
<gene>
    <name evidence="2" type="ORF">Microterr_19860</name>
</gene>